<dbReference type="Pfam" id="PF00512">
    <property type="entry name" value="HisKA"/>
    <property type="match status" value="1"/>
</dbReference>
<dbReference type="PANTHER" id="PTHR45339:SF1">
    <property type="entry name" value="HYBRID SIGNAL TRANSDUCTION HISTIDINE KINASE J"/>
    <property type="match status" value="1"/>
</dbReference>
<dbReference type="InterPro" id="IPR000014">
    <property type="entry name" value="PAS"/>
</dbReference>
<feature type="domain" description="Histidine kinase" evidence="17">
    <location>
        <begin position="288"/>
        <end position="501"/>
    </location>
</feature>
<keyword evidence="6 20" id="KW-0808">Transferase</keyword>
<dbReference type="FunFam" id="3.30.565.10:FF:000010">
    <property type="entry name" value="Sensor histidine kinase RcsC"/>
    <property type="match status" value="1"/>
</dbReference>
<evidence type="ECO:0000256" key="2">
    <source>
        <dbReference type="ARBA" id="ARBA00004651"/>
    </source>
</evidence>
<dbReference type="InterPro" id="IPR036890">
    <property type="entry name" value="HATPase_C_sf"/>
</dbReference>
<dbReference type="SUPFAM" id="SSF55785">
    <property type="entry name" value="PYP-like sensor domain (PAS domain)"/>
    <property type="match status" value="2"/>
</dbReference>
<feature type="modified residue" description="Phosphohistidine" evidence="14">
    <location>
        <position position="907"/>
    </location>
</feature>
<dbReference type="Pfam" id="PF08448">
    <property type="entry name" value="PAS_4"/>
    <property type="match status" value="1"/>
</dbReference>
<dbReference type="SMART" id="SM00448">
    <property type="entry name" value="REC"/>
    <property type="match status" value="2"/>
</dbReference>
<evidence type="ECO:0000256" key="1">
    <source>
        <dbReference type="ARBA" id="ARBA00000085"/>
    </source>
</evidence>
<keyword evidence="12" id="KW-0902">Two-component regulatory system</keyword>
<dbReference type="InterPro" id="IPR035965">
    <property type="entry name" value="PAS-like_dom_sf"/>
</dbReference>
<dbReference type="CDD" id="cd00156">
    <property type="entry name" value="REC"/>
    <property type="match status" value="1"/>
</dbReference>
<evidence type="ECO:0000256" key="5">
    <source>
        <dbReference type="ARBA" id="ARBA00022553"/>
    </source>
</evidence>
<feature type="domain" description="Response regulatory" evidence="18">
    <location>
        <begin position="527"/>
        <end position="648"/>
    </location>
</feature>
<keyword evidence="13" id="KW-0472">Membrane</keyword>
<dbReference type="Gene3D" id="1.10.287.130">
    <property type="match status" value="1"/>
</dbReference>
<dbReference type="InterPro" id="IPR011006">
    <property type="entry name" value="CheY-like_superfamily"/>
</dbReference>
<dbReference type="EC" id="2.7.13.3" evidence="3"/>
<evidence type="ECO:0000256" key="12">
    <source>
        <dbReference type="ARBA" id="ARBA00023012"/>
    </source>
</evidence>
<dbReference type="AlphaFoldDB" id="A0A0S4LJM8"/>
<organism evidence="20 21">
    <name type="scientific">Candidatus Nitrospira nitrosa</name>
    <dbReference type="NCBI Taxonomy" id="1742972"/>
    <lineage>
        <taxon>Bacteria</taxon>
        <taxon>Pseudomonadati</taxon>
        <taxon>Nitrospirota</taxon>
        <taxon>Nitrospiria</taxon>
        <taxon>Nitrospirales</taxon>
        <taxon>Nitrospiraceae</taxon>
        <taxon>Nitrospira</taxon>
    </lineage>
</organism>
<sequence>MPQSRRKQGASRRRPAVNSWRIPNMADLLEGLPIGALILNPELTILAVNREGRRFLGPRSRLPMKQSFPAFWSTLTASDADLIAAQLTRVLRSGHPIASRQQLQMKRTGILVPVEWTCTPSTFGDVTVLMICIRDLSQEMEAKHERDRLAAIAHESPSPMIELDRHGSLLYANPAMISLLSRFGYSLEGFPSVAPAQLMTIIQRCLSTGQILHGQEVMLPKASFSWTFCPVLPHGVVRGYATDMTTVYTTQQALQETATQLGESNQRLDQALEKATESARVKSAFLATVSHELRTPMNGVIGMTSLLMETPLTPEQHSYAETIRQCGEALLQLINDVLECSKIEAGKLELECLDFNLRTTVEQVLAQFAERAETKGIELTGLVHASVPTGLKGDPGRLRQVLTNLVANAVKFTDKGDVALQAYLESDSADTVEVRFEVTDSGMGMSSTTIDKLFRPFVQADSSTTRKYGGTGLGLSISKQLVELMGGQIGVRSIEGQGSTFWCTARFQKQAGSLRAILPSGELAGKRVLIVDDNESNRMILHHLVSGWGMVDDLAEDAESAWQRITEANQRGTPYDLAILDVIMPGKDGLQLARELNSHPERSHTRLVVMTSILQRGHAEQARSSGAMGYLPKPVRHDELRGCLRTVLGMQDDQERTTEQIGSIVPQLVTRHTIAENVEHQHVLVVEDNIVNQKLAVRMVEKLGYRPDVVDNGQEALVALAKGRYAAILMDCQMPLMDGFETTRIIREREASDTGSSSALPGSDSRPGNTGGHDDIRHSPIETHRHIPIIAVTANAMQGDRERCLAAGMDDYLSKPIKLNELRAALARWTPAPPQKVQATKPMLPPGTTDPAQGIFDHAQMYQNIGSDNELFGQLIRLFLDRYQTMLADIRTALADGNSSAVERSAHTFKGTAGNLCASEVGLIASRLEAVGRLQALHDAPPVYAQLEIEVGRLVQVLESYRNGYPAMTQAAA</sequence>
<dbReference type="GO" id="GO:0005524">
    <property type="term" value="F:ATP binding"/>
    <property type="evidence" value="ECO:0007669"/>
    <property type="project" value="UniProtKB-KW"/>
</dbReference>
<feature type="modified residue" description="4-aspartylphosphate" evidence="15">
    <location>
        <position position="581"/>
    </location>
</feature>
<evidence type="ECO:0000256" key="10">
    <source>
        <dbReference type="ARBA" id="ARBA00022840"/>
    </source>
</evidence>
<dbReference type="PROSITE" id="PS50894">
    <property type="entry name" value="HPT"/>
    <property type="match status" value="1"/>
</dbReference>
<dbReference type="SUPFAM" id="SSF47384">
    <property type="entry name" value="Homodimeric domain of signal transducing histidine kinase"/>
    <property type="match status" value="1"/>
</dbReference>
<evidence type="ECO:0000256" key="9">
    <source>
        <dbReference type="ARBA" id="ARBA00022777"/>
    </source>
</evidence>
<keyword evidence="8" id="KW-0547">Nucleotide-binding</keyword>
<dbReference type="SMART" id="SM00091">
    <property type="entry name" value="PAS"/>
    <property type="match status" value="2"/>
</dbReference>
<keyword evidence="21" id="KW-1185">Reference proteome</keyword>
<dbReference type="PANTHER" id="PTHR45339">
    <property type="entry name" value="HYBRID SIGNAL TRANSDUCTION HISTIDINE KINASE J"/>
    <property type="match status" value="1"/>
</dbReference>
<dbReference type="GO" id="GO:0000155">
    <property type="term" value="F:phosphorelay sensor kinase activity"/>
    <property type="evidence" value="ECO:0007669"/>
    <property type="project" value="InterPro"/>
</dbReference>
<dbReference type="InterPro" id="IPR005467">
    <property type="entry name" value="His_kinase_dom"/>
</dbReference>
<dbReference type="Gene3D" id="1.20.120.160">
    <property type="entry name" value="HPT domain"/>
    <property type="match status" value="1"/>
</dbReference>
<dbReference type="Proteomes" id="UP000199032">
    <property type="component" value="Unassembled WGS sequence"/>
</dbReference>
<dbReference type="SUPFAM" id="SSF47226">
    <property type="entry name" value="Histidine-containing phosphotransfer domain, HPT domain"/>
    <property type="match status" value="1"/>
</dbReference>
<evidence type="ECO:0000259" key="18">
    <source>
        <dbReference type="PROSITE" id="PS50110"/>
    </source>
</evidence>
<feature type="region of interest" description="Disordered" evidence="16">
    <location>
        <begin position="750"/>
        <end position="780"/>
    </location>
</feature>
<evidence type="ECO:0000256" key="16">
    <source>
        <dbReference type="SAM" id="MobiDB-lite"/>
    </source>
</evidence>
<dbReference type="InterPro" id="IPR013656">
    <property type="entry name" value="PAS_4"/>
</dbReference>
<dbReference type="Pfam" id="PF02518">
    <property type="entry name" value="HATPase_c"/>
    <property type="match status" value="1"/>
</dbReference>
<evidence type="ECO:0000256" key="7">
    <source>
        <dbReference type="ARBA" id="ARBA00022692"/>
    </source>
</evidence>
<accession>A0A0S4LJM8</accession>
<dbReference type="CDD" id="cd00082">
    <property type="entry name" value="HisKA"/>
    <property type="match status" value="1"/>
</dbReference>
<dbReference type="Pfam" id="PF00072">
    <property type="entry name" value="Response_reg"/>
    <property type="match status" value="3"/>
</dbReference>
<reference evidence="20 21" key="1">
    <citation type="submission" date="2015-10" db="EMBL/GenBank/DDBJ databases">
        <authorList>
            <person name="Gilbert D.G."/>
        </authorList>
    </citation>
    <scope>NUCLEOTIDE SEQUENCE [LARGE SCALE GENOMIC DNA]</scope>
    <source>
        <strain evidence="20">COMA1</strain>
    </source>
</reference>
<dbReference type="InterPro" id="IPR004358">
    <property type="entry name" value="Sig_transdc_His_kin-like_C"/>
</dbReference>
<evidence type="ECO:0000256" key="14">
    <source>
        <dbReference type="PROSITE-ProRule" id="PRU00110"/>
    </source>
</evidence>
<keyword evidence="9 20" id="KW-0418">Kinase</keyword>
<dbReference type="GO" id="GO:0005886">
    <property type="term" value="C:plasma membrane"/>
    <property type="evidence" value="ECO:0007669"/>
    <property type="project" value="UniProtKB-SubCell"/>
</dbReference>
<dbReference type="InterPro" id="IPR036641">
    <property type="entry name" value="HPT_dom_sf"/>
</dbReference>
<dbReference type="OrthoDB" id="9757990at2"/>
<evidence type="ECO:0000313" key="20">
    <source>
        <dbReference type="EMBL" id="CUS37717.1"/>
    </source>
</evidence>
<dbReference type="SUPFAM" id="SSF52172">
    <property type="entry name" value="CheY-like"/>
    <property type="match status" value="2"/>
</dbReference>
<feature type="domain" description="HPt" evidence="19">
    <location>
        <begin position="868"/>
        <end position="961"/>
    </location>
</feature>
<dbReference type="SMART" id="SM00387">
    <property type="entry name" value="HATPase_c"/>
    <property type="match status" value="1"/>
</dbReference>
<comment type="subcellular location">
    <subcellularLocation>
        <location evidence="2">Cell membrane</location>
        <topology evidence="2">Multi-pass membrane protein</topology>
    </subcellularLocation>
</comment>
<dbReference type="EMBL" id="CZQA01000010">
    <property type="protein sequence ID" value="CUS37717.1"/>
    <property type="molecule type" value="Genomic_DNA"/>
</dbReference>
<dbReference type="CDD" id="cd17546">
    <property type="entry name" value="REC_hyHK_CKI1_RcsC-like"/>
    <property type="match status" value="1"/>
</dbReference>
<protein>
    <recommendedName>
        <fullName evidence="3">histidine kinase</fullName>
        <ecNumber evidence="3">2.7.13.3</ecNumber>
    </recommendedName>
</protein>
<dbReference type="Gene3D" id="3.30.450.20">
    <property type="entry name" value="PAS domain"/>
    <property type="match status" value="2"/>
</dbReference>
<dbReference type="Pfam" id="PF01627">
    <property type="entry name" value="Hpt"/>
    <property type="match status" value="1"/>
</dbReference>
<dbReference type="PRINTS" id="PR00344">
    <property type="entry name" value="BCTRLSENSOR"/>
</dbReference>
<feature type="domain" description="Response regulatory" evidence="18">
    <location>
        <begin position="682"/>
        <end position="830"/>
    </location>
</feature>
<evidence type="ECO:0000256" key="11">
    <source>
        <dbReference type="ARBA" id="ARBA00022989"/>
    </source>
</evidence>
<keyword evidence="11" id="KW-1133">Transmembrane helix</keyword>
<evidence type="ECO:0000313" key="21">
    <source>
        <dbReference type="Proteomes" id="UP000199032"/>
    </source>
</evidence>
<feature type="modified residue" description="4-aspartylphosphate" evidence="15">
    <location>
        <position position="731"/>
    </location>
</feature>
<dbReference type="CDD" id="cd16922">
    <property type="entry name" value="HATPase_EvgS-ArcB-TorS-like"/>
    <property type="match status" value="1"/>
</dbReference>
<dbReference type="PROSITE" id="PS50109">
    <property type="entry name" value="HIS_KIN"/>
    <property type="match status" value="1"/>
</dbReference>
<gene>
    <name evidence="20" type="ORF">COMA1_40217</name>
</gene>
<dbReference type="Gene3D" id="3.40.50.2300">
    <property type="match status" value="2"/>
</dbReference>
<keyword evidence="4" id="KW-1003">Cell membrane</keyword>
<keyword evidence="10" id="KW-0067">ATP-binding</keyword>
<evidence type="ECO:0000256" key="8">
    <source>
        <dbReference type="ARBA" id="ARBA00022741"/>
    </source>
</evidence>
<dbReference type="InterPro" id="IPR003661">
    <property type="entry name" value="HisK_dim/P_dom"/>
</dbReference>
<evidence type="ECO:0000256" key="15">
    <source>
        <dbReference type="PROSITE-ProRule" id="PRU00169"/>
    </source>
</evidence>
<evidence type="ECO:0000256" key="3">
    <source>
        <dbReference type="ARBA" id="ARBA00012438"/>
    </source>
</evidence>
<evidence type="ECO:0000256" key="4">
    <source>
        <dbReference type="ARBA" id="ARBA00022475"/>
    </source>
</evidence>
<evidence type="ECO:0000256" key="6">
    <source>
        <dbReference type="ARBA" id="ARBA00022679"/>
    </source>
</evidence>
<dbReference type="FunFam" id="1.10.287.130:FF:000004">
    <property type="entry name" value="Ethylene receptor 1"/>
    <property type="match status" value="1"/>
</dbReference>
<evidence type="ECO:0000259" key="17">
    <source>
        <dbReference type="PROSITE" id="PS50109"/>
    </source>
</evidence>
<proteinExistence type="predicted"/>
<name>A0A0S4LJM8_9BACT</name>
<dbReference type="SUPFAM" id="SSF55874">
    <property type="entry name" value="ATPase domain of HSP90 chaperone/DNA topoisomerase II/histidine kinase"/>
    <property type="match status" value="1"/>
</dbReference>
<evidence type="ECO:0000259" key="19">
    <source>
        <dbReference type="PROSITE" id="PS50894"/>
    </source>
</evidence>
<dbReference type="InterPro" id="IPR003594">
    <property type="entry name" value="HATPase_dom"/>
</dbReference>
<dbReference type="STRING" id="1742972.COMA1_40217"/>
<dbReference type="Gene3D" id="3.30.565.10">
    <property type="entry name" value="Histidine kinase-like ATPase, C-terminal domain"/>
    <property type="match status" value="1"/>
</dbReference>
<evidence type="ECO:0000256" key="13">
    <source>
        <dbReference type="ARBA" id="ARBA00023136"/>
    </source>
</evidence>
<dbReference type="InterPro" id="IPR008207">
    <property type="entry name" value="Sig_transdc_His_kin_Hpt_dom"/>
</dbReference>
<dbReference type="PROSITE" id="PS50110">
    <property type="entry name" value="RESPONSE_REGULATORY"/>
    <property type="match status" value="2"/>
</dbReference>
<dbReference type="Pfam" id="PF13188">
    <property type="entry name" value="PAS_8"/>
    <property type="match status" value="1"/>
</dbReference>
<keyword evidence="7" id="KW-0812">Transmembrane</keyword>
<keyword evidence="5 15" id="KW-0597">Phosphoprotein</keyword>
<comment type="catalytic activity">
    <reaction evidence="1">
        <text>ATP + protein L-histidine = ADP + protein N-phospho-L-histidine.</text>
        <dbReference type="EC" id="2.7.13.3"/>
    </reaction>
</comment>
<dbReference type="InterPro" id="IPR036097">
    <property type="entry name" value="HisK_dim/P_sf"/>
</dbReference>
<dbReference type="SMART" id="SM00388">
    <property type="entry name" value="HisKA"/>
    <property type="match status" value="1"/>
</dbReference>
<dbReference type="InterPro" id="IPR001789">
    <property type="entry name" value="Sig_transdc_resp-reg_receiver"/>
</dbReference>